<evidence type="ECO:0000259" key="1">
    <source>
        <dbReference type="Pfam" id="PF09995"/>
    </source>
</evidence>
<dbReference type="GO" id="GO:0016491">
    <property type="term" value="F:oxidoreductase activity"/>
    <property type="evidence" value="ECO:0007669"/>
    <property type="project" value="InterPro"/>
</dbReference>
<feature type="domain" description="ER-bound oxygenase mpaB/mpaB'/Rubber oxygenase catalytic" evidence="1">
    <location>
        <begin position="43"/>
        <end position="223"/>
    </location>
</feature>
<name>A0A939JY93_9BACT</name>
<gene>
    <name evidence="2" type="ORF">J2I48_03865</name>
</gene>
<sequence length="254" mass="28994">MPPFVPHNSIVRRIWGDADVILLIFAGSAAEFALNKAVDWLFFTGKLPADPIGRLFSTVQYAQQIVFSSDAEARQAVGRMASIHAGVENKRGYAIPDWAYRDVLYMLIDYSERAYTLLHRPLTNAERTELFDTFSQVGIGMGVPNLPTTYADWLPDRMRHLDTDLARSAFTDKLFQRYEEELGSWRYNLLRQAQALLVPDHVRQLLDLPARPLLAKTLWLYGLANALQLRSVMQRVLLPTAYLSRIQALEVKEK</sequence>
<proteinExistence type="predicted"/>
<organism evidence="2 3">
    <name type="scientific">Fibrella aquatilis</name>
    <dbReference type="NCBI Taxonomy" id="2817059"/>
    <lineage>
        <taxon>Bacteria</taxon>
        <taxon>Pseudomonadati</taxon>
        <taxon>Bacteroidota</taxon>
        <taxon>Cytophagia</taxon>
        <taxon>Cytophagales</taxon>
        <taxon>Spirosomataceae</taxon>
        <taxon>Fibrella</taxon>
    </lineage>
</organism>
<dbReference type="RefSeq" id="WP_207334076.1">
    <property type="nucleotide sequence ID" value="NZ_JAFMYU010000002.1"/>
</dbReference>
<evidence type="ECO:0000313" key="2">
    <source>
        <dbReference type="EMBL" id="MBO0930113.1"/>
    </source>
</evidence>
<dbReference type="AlphaFoldDB" id="A0A939JY93"/>
<dbReference type="Proteomes" id="UP000664795">
    <property type="component" value="Unassembled WGS sequence"/>
</dbReference>
<dbReference type="InterPro" id="IPR018713">
    <property type="entry name" value="MPAB/Lcp_cat_dom"/>
</dbReference>
<protein>
    <submittedName>
        <fullName evidence="2">DUF2236 domain-containing protein</fullName>
    </submittedName>
</protein>
<accession>A0A939JY93</accession>
<keyword evidence="3" id="KW-1185">Reference proteome</keyword>
<dbReference type="EMBL" id="JAFMYU010000002">
    <property type="protein sequence ID" value="MBO0930113.1"/>
    <property type="molecule type" value="Genomic_DNA"/>
</dbReference>
<reference evidence="2 3" key="1">
    <citation type="submission" date="2021-03" db="EMBL/GenBank/DDBJ databases">
        <title>Fibrella sp. HMF5036 genome sequencing and assembly.</title>
        <authorList>
            <person name="Kang H."/>
            <person name="Kim H."/>
            <person name="Bae S."/>
            <person name="Joh K."/>
        </authorList>
    </citation>
    <scope>NUCLEOTIDE SEQUENCE [LARGE SCALE GENOMIC DNA]</scope>
    <source>
        <strain evidence="2 3">HMF5036</strain>
    </source>
</reference>
<comment type="caution">
    <text evidence="2">The sequence shown here is derived from an EMBL/GenBank/DDBJ whole genome shotgun (WGS) entry which is preliminary data.</text>
</comment>
<evidence type="ECO:0000313" key="3">
    <source>
        <dbReference type="Proteomes" id="UP000664795"/>
    </source>
</evidence>
<dbReference type="Pfam" id="PF09995">
    <property type="entry name" value="MPAB_Lcp_cat"/>
    <property type="match status" value="1"/>
</dbReference>